<proteinExistence type="predicted"/>
<reference evidence="2 3" key="1">
    <citation type="submission" date="2024-07" db="EMBL/GenBank/DDBJ databases">
        <authorList>
            <person name="Akdeniz Z."/>
        </authorList>
    </citation>
    <scope>NUCLEOTIDE SEQUENCE [LARGE SCALE GENOMIC DNA]</scope>
</reference>
<dbReference type="SUPFAM" id="SSF46689">
    <property type="entry name" value="Homeodomain-like"/>
    <property type="match status" value="2"/>
</dbReference>
<dbReference type="Proteomes" id="UP001642409">
    <property type="component" value="Unassembled WGS sequence"/>
</dbReference>
<protein>
    <recommendedName>
        <fullName evidence="1">Myb-like domain-containing protein</fullName>
    </recommendedName>
</protein>
<dbReference type="EMBL" id="CAXDID020000026">
    <property type="protein sequence ID" value="CAL5990924.1"/>
    <property type="molecule type" value="Genomic_DNA"/>
</dbReference>
<dbReference type="InterPro" id="IPR001005">
    <property type="entry name" value="SANT/Myb"/>
</dbReference>
<gene>
    <name evidence="2" type="ORF">HINF_LOCUS11756</name>
</gene>
<sequence>MSQQKQYMRWTSKENQKLIDAVNLNKSNSKNANWSEVQLQFPNHTQQQLKSQYRNLKNAKPTLYHTWSEVDETILYLCVQNYGQDWELISQTYFPNVSVASLKSKYRKYCALRVYIHQVFQALNTDQDVSNISTTLLLSTKRHLDMFDNRVKLLKGLPMDEPDDYDRFMGLNSLDVLERKNAAILAELYDVIKLQTNMYAELRKRGLMK</sequence>
<evidence type="ECO:0000259" key="1">
    <source>
        <dbReference type="PROSITE" id="PS50090"/>
    </source>
</evidence>
<evidence type="ECO:0000313" key="2">
    <source>
        <dbReference type="EMBL" id="CAL5990924.1"/>
    </source>
</evidence>
<organism evidence="2 3">
    <name type="scientific">Hexamita inflata</name>
    <dbReference type="NCBI Taxonomy" id="28002"/>
    <lineage>
        <taxon>Eukaryota</taxon>
        <taxon>Metamonada</taxon>
        <taxon>Diplomonadida</taxon>
        <taxon>Hexamitidae</taxon>
        <taxon>Hexamitinae</taxon>
        <taxon>Hexamita</taxon>
    </lineage>
</organism>
<dbReference type="CDD" id="cd00167">
    <property type="entry name" value="SANT"/>
    <property type="match status" value="2"/>
</dbReference>
<name>A0ABP1HF57_9EUKA</name>
<dbReference type="PROSITE" id="PS50090">
    <property type="entry name" value="MYB_LIKE"/>
    <property type="match status" value="1"/>
</dbReference>
<evidence type="ECO:0000313" key="3">
    <source>
        <dbReference type="Proteomes" id="UP001642409"/>
    </source>
</evidence>
<dbReference type="InterPro" id="IPR009057">
    <property type="entry name" value="Homeodomain-like_sf"/>
</dbReference>
<feature type="domain" description="Myb-like" evidence="1">
    <location>
        <begin position="2"/>
        <end position="57"/>
    </location>
</feature>
<dbReference type="Gene3D" id="1.10.10.60">
    <property type="entry name" value="Homeodomain-like"/>
    <property type="match status" value="1"/>
</dbReference>
<dbReference type="SMART" id="SM00717">
    <property type="entry name" value="SANT"/>
    <property type="match status" value="2"/>
</dbReference>
<dbReference type="Pfam" id="PF00249">
    <property type="entry name" value="Myb_DNA-binding"/>
    <property type="match status" value="2"/>
</dbReference>
<keyword evidence="3" id="KW-1185">Reference proteome</keyword>
<accession>A0ABP1HF57</accession>
<comment type="caution">
    <text evidence="2">The sequence shown here is derived from an EMBL/GenBank/DDBJ whole genome shotgun (WGS) entry which is preliminary data.</text>
</comment>